<dbReference type="InterPro" id="IPR057326">
    <property type="entry name" value="KR_dom"/>
</dbReference>
<dbReference type="InterPro" id="IPR041618">
    <property type="entry name" value="PKS_DE"/>
</dbReference>
<keyword evidence="1" id="KW-0596">Phosphopantetheine</keyword>
<dbReference type="InterPro" id="IPR009081">
    <property type="entry name" value="PP-bd_ACP"/>
</dbReference>
<dbReference type="GO" id="GO:0004315">
    <property type="term" value="F:3-oxoacyl-[acyl-carrier-protein] synthase activity"/>
    <property type="evidence" value="ECO:0007669"/>
    <property type="project" value="InterPro"/>
</dbReference>
<gene>
    <name evidence="16" type="ORF">HNR67_004409</name>
</gene>
<dbReference type="InterPro" id="IPR036736">
    <property type="entry name" value="ACP-like_sf"/>
</dbReference>
<dbReference type="PROSITE" id="PS52019">
    <property type="entry name" value="PKS_MFAS_DH"/>
    <property type="match status" value="1"/>
</dbReference>
<evidence type="ECO:0000259" key="15">
    <source>
        <dbReference type="PROSITE" id="PS52019"/>
    </source>
</evidence>
<dbReference type="Gene3D" id="3.30.70.3290">
    <property type="match status" value="3"/>
</dbReference>
<evidence type="ECO:0000256" key="2">
    <source>
        <dbReference type="ARBA" id="ARBA00022553"/>
    </source>
</evidence>
<dbReference type="InterPro" id="IPR055123">
    <property type="entry name" value="SpnB-like_Rossmann"/>
</dbReference>
<keyword evidence="4" id="KW-0677">Repeat</keyword>
<dbReference type="GO" id="GO:0047879">
    <property type="term" value="F:erythronolide synthase activity"/>
    <property type="evidence" value="ECO:0007669"/>
    <property type="project" value="UniProtKB-EC"/>
</dbReference>
<dbReference type="PROSITE" id="PS50075">
    <property type="entry name" value="CARRIER"/>
    <property type="match status" value="3"/>
</dbReference>
<dbReference type="EMBL" id="JACHMH010000001">
    <property type="protein sequence ID" value="MBB4678291.1"/>
    <property type="molecule type" value="Genomic_DNA"/>
</dbReference>
<dbReference type="SMART" id="SM01294">
    <property type="entry name" value="PKS_PP_betabranch"/>
    <property type="match status" value="3"/>
</dbReference>
<evidence type="ECO:0000256" key="1">
    <source>
        <dbReference type="ARBA" id="ARBA00022450"/>
    </source>
</evidence>
<dbReference type="InterPro" id="IPR013968">
    <property type="entry name" value="PKS_KR"/>
</dbReference>
<dbReference type="CDD" id="cd08952">
    <property type="entry name" value="KR_1_SDR_x"/>
    <property type="match status" value="2"/>
</dbReference>
<feature type="domain" description="Ketosynthase family 3 (KS3)" evidence="14">
    <location>
        <begin position="34"/>
        <end position="458"/>
    </location>
</feature>
<evidence type="ECO:0000313" key="17">
    <source>
        <dbReference type="Proteomes" id="UP000533598"/>
    </source>
</evidence>
<dbReference type="InterPro" id="IPR049551">
    <property type="entry name" value="PKS_DH_C"/>
</dbReference>
<dbReference type="SMART" id="SM00822">
    <property type="entry name" value="PKS_KR"/>
    <property type="match status" value="2"/>
</dbReference>
<dbReference type="Pfam" id="PF22953">
    <property type="entry name" value="SpnB_Rossmann"/>
    <property type="match status" value="1"/>
</dbReference>
<dbReference type="InterPro" id="IPR042104">
    <property type="entry name" value="PKS_dehydratase_sf"/>
</dbReference>
<dbReference type="InterPro" id="IPR049900">
    <property type="entry name" value="PKS_mFAS_DH"/>
</dbReference>
<dbReference type="Pfam" id="PF02801">
    <property type="entry name" value="Ketoacyl-synt_C"/>
    <property type="match status" value="3"/>
</dbReference>
<dbReference type="NCBIfam" id="NF045894">
    <property type="entry name" value="PKS_plus_SDR"/>
    <property type="match status" value="1"/>
</dbReference>
<comment type="pathway">
    <text evidence="9">Antibiotic biosynthesis; erythromycin biosynthesis.</text>
</comment>
<dbReference type="Pfam" id="PF08659">
    <property type="entry name" value="KR"/>
    <property type="match status" value="3"/>
</dbReference>
<dbReference type="SUPFAM" id="SSF51735">
    <property type="entry name" value="NAD(P)-binding Rossmann-fold domains"/>
    <property type="match status" value="6"/>
</dbReference>
<feature type="domain" description="Carrier" evidence="13">
    <location>
        <begin position="3068"/>
        <end position="3143"/>
    </location>
</feature>
<dbReference type="InterPro" id="IPR036291">
    <property type="entry name" value="NAD(P)-bd_dom_sf"/>
</dbReference>
<dbReference type="SUPFAM" id="SSF52151">
    <property type="entry name" value="FabD/lysophospholipase-like"/>
    <property type="match status" value="3"/>
</dbReference>
<dbReference type="InterPro" id="IPR020841">
    <property type="entry name" value="PKS_Beta-ketoAc_synthase_dom"/>
</dbReference>
<evidence type="ECO:0000256" key="11">
    <source>
        <dbReference type="ARBA" id="ARBA00066981"/>
    </source>
</evidence>
<keyword evidence="6" id="KW-0012">Acyltransferase</keyword>
<feature type="active site" description="Proton acceptor; for dehydratase activity" evidence="12">
    <location>
        <position position="2383"/>
    </location>
</feature>
<accession>A0A7W7FTL1</accession>
<dbReference type="InterPro" id="IPR016036">
    <property type="entry name" value="Malonyl_transacylase_ACP-bd"/>
</dbReference>
<dbReference type="InterPro" id="IPR014030">
    <property type="entry name" value="Ketoacyl_synth_N"/>
</dbReference>
<dbReference type="PROSITE" id="PS00606">
    <property type="entry name" value="KS3_1"/>
    <property type="match status" value="3"/>
</dbReference>
<dbReference type="Gene3D" id="1.10.1200.10">
    <property type="entry name" value="ACP-like"/>
    <property type="match status" value="3"/>
</dbReference>
<dbReference type="PROSITE" id="PS00012">
    <property type="entry name" value="PHOSPHOPANTETHEINE"/>
    <property type="match status" value="3"/>
</dbReference>
<dbReference type="InterPro" id="IPR014043">
    <property type="entry name" value="Acyl_transferase_dom"/>
</dbReference>
<dbReference type="SUPFAM" id="SSF47336">
    <property type="entry name" value="ACP-like"/>
    <property type="match status" value="3"/>
</dbReference>
<keyword evidence="3 16" id="KW-0808">Transferase</keyword>
<dbReference type="GO" id="GO:0031177">
    <property type="term" value="F:phosphopantetheine binding"/>
    <property type="evidence" value="ECO:0007669"/>
    <property type="project" value="InterPro"/>
</dbReference>
<dbReference type="Gene3D" id="3.10.129.110">
    <property type="entry name" value="Polyketide synthase dehydratase"/>
    <property type="match status" value="1"/>
</dbReference>
<dbReference type="Gene3D" id="3.40.366.10">
    <property type="entry name" value="Malonyl-Coenzyme A Acyl Carrier Protein, domain 2"/>
    <property type="match status" value="3"/>
</dbReference>
<evidence type="ECO:0000259" key="14">
    <source>
        <dbReference type="PROSITE" id="PS52004"/>
    </source>
</evidence>
<feature type="domain" description="Ketosynthase family 3 (KS3)" evidence="14">
    <location>
        <begin position="3162"/>
        <end position="3586"/>
    </location>
</feature>
<protein>
    <recommendedName>
        <fullName evidence="11">6-deoxyerythronolide-B synthase</fullName>
        <ecNumber evidence="11">2.3.1.94</ecNumber>
    </recommendedName>
</protein>
<name>A0A7W7FTL1_9PSEU</name>
<reference evidence="16 17" key="1">
    <citation type="submission" date="2020-08" db="EMBL/GenBank/DDBJ databases">
        <title>Sequencing the genomes of 1000 actinobacteria strains.</title>
        <authorList>
            <person name="Klenk H.-P."/>
        </authorList>
    </citation>
    <scope>NUCLEOTIDE SEQUENCE [LARGE SCALE GENOMIC DNA]</scope>
    <source>
        <strain evidence="16 17">DSM 44230</strain>
    </source>
</reference>
<dbReference type="Proteomes" id="UP000533598">
    <property type="component" value="Unassembled WGS sequence"/>
</dbReference>
<keyword evidence="2" id="KW-0597">Phosphoprotein</keyword>
<dbReference type="InterPro" id="IPR016035">
    <property type="entry name" value="Acyl_Trfase/lysoPLipase"/>
</dbReference>
<comment type="subunit">
    <text evidence="10">Homodimer. Erythronolide synthase is composed of EryAI, EryAII and EryAIII multimodular (2 modules) polypeptides each coding for a functional synthase subunit which participates in 2 of the six FAS-like elongation steps required for formation of the polyketide. Module 1, 2, 3, 4, 5, and 6 participating in biosynthesis steps 1, 2, 3, 4, 5, and 6, respectively.</text>
</comment>
<keyword evidence="5" id="KW-0511">Multifunctional enzyme</keyword>
<dbReference type="GO" id="GO:0006633">
    <property type="term" value="P:fatty acid biosynthetic process"/>
    <property type="evidence" value="ECO:0007669"/>
    <property type="project" value="InterPro"/>
</dbReference>
<dbReference type="FunFam" id="3.40.47.10:FF:000019">
    <property type="entry name" value="Polyketide synthase type I"/>
    <property type="match status" value="3"/>
</dbReference>
<dbReference type="FunFam" id="3.40.366.10:FF:000002">
    <property type="entry name" value="Probable polyketide synthase 2"/>
    <property type="match status" value="2"/>
</dbReference>
<proteinExistence type="predicted"/>
<evidence type="ECO:0000256" key="10">
    <source>
        <dbReference type="ARBA" id="ARBA00063272"/>
    </source>
</evidence>
<dbReference type="InterPro" id="IPR016039">
    <property type="entry name" value="Thiolase-like"/>
</dbReference>
<evidence type="ECO:0000256" key="12">
    <source>
        <dbReference type="PROSITE-ProRule" id="PRU01363"/>
    </source>
</evidence>
<dbReference type="Pfam" id="PF00550">
    <property type="entry name" value="PP-binding"/>
    <property type="match status" value="3"/>
</dbReference>
<dbReference type="PROSITE" id="PS52004">
    <property type="entry name" value="KS3_2"/>
    <property type="match status" value="3"/>
</dbReference>
<dbReference type="Pfam" id="PF14765">
    <property type="entry name" value="PS-DH"/>
    <property type="match status" value="1"/>
</dbReference>
<dbReference type="Pfam" id="PF16197">
    <property type="entry name" value="KAsynt_C_assoc"/>
    <property type="match status" value="3"/>
</dbReference>
<evidence type="ECO:0000256" key="9">
    <source>
        <dbReference type="ARBA" id="ARBA00060622"/>
    </source>
</evidence>
<dbReference type="Pfam" id="PF21089">
    <property type="entry name" value="PKS_DH_N"/>
    <property type="match status" value="1"/>
</dbReference>
<feature type="region of interest" description="N-terminal hotdog fold" evidence="12">
    <location>
        <begin position="2351"/>
        <end position="2475"/>
    </location>
</feature>
<feature type="region of interest" description="C-terminal hotdog fold" evidence="12">
    <location>
        <begin position="2486"/>
        <end position="2620"/>
    </location>
</feature>
<dbReference type="Gene3D" id="3.40.50.11460">
    <property type="match status" value="1"/>
</dbReference>
<evidence type="ECO:0000256" key="6">
    <source>
        <dbReference type="ARBA" id="ARBA00023315"/>
    </source>
</evidence>
<dbReference type="FunFam" id="1.10.1200.10:FF:000007">
    <property type="entry name" value="Probable polyketide synthase pks17"/>
    <property type="match status" value="3"/>
</dbReference>
<dbReference type="SMART" id="SM00826">
    <property type="entry name" value="PKS_DH"/>
    <property type="match status" value="1"/>
</dbReference>
<dbReference type="InterPro" id="IPR032821">
    <property type="entry name" value="PKS_assoc"/>
</dbReference>
<dbReference type="SMART" id="SM00827">
    <property type="entry name" value="PKS_AT"/>
    <property type="match status" value="3"/>
</dbReference>
<dbReference type="InterPro" id="IPR018201">
    <property type="entry name" value="Ketoacyl_synth_AS"/>
</dbReference>
<organism evidence="16 17">
    <name type="scientific">Crossiella cryophila</name>
    <dbReference type="NCBI Taxonomy" id="43355"/>
    <lineage>
        <taxon>Bacteria</taxon>
        <taxon>Bacillati</taxon>
        <taxon>Actinomycetota</taxon>
        <taxon>Actinomycetes</taxon>
        <taxon>Pseudonocardiales</taxon>
        <taxon>Pseudonocardiaceae</taxon>
        <taxon>Crossiella</taxon>
    </lineage>
</organism>
<sequence length="4706" mass="493183">MSTPPKEFVEALRSSLKEVERLRQVNEALVAASTEPVAIIGMGCRYPGGISSPAELWRLLSADGDAISGFPGDRGWDLDALFDPDPDNSGTSYVREGGFLLEAAEFDPAFFGISPREALAMDPQQRLFLEISWEALERARLDPTSLRGSRTGVFAGCSSHDYATGLHELPEAVEGHLITGNSAAVLSGRVSYTLGLEGPAVTVDTACSSSLVALHLAVQALRNGECDLALAGGVTVLSTPGVFIELSRGDALAKDGRSKAFAAAADGAGWAEGAGVLAVARLSDARRLGYPILAVLRGSAVNQDGASNGLTAPNGPSQQRVIRAALANAGLRPSEVDVVEAHGTGTALGDPIEAQALLATYGQDRDTPLWLGSVKSNIGHTQAAAGAAGVMKMVLALQHNRLPRTLHVDAPTPHVDWSTGKVELLTSAVDWAEGDRPRRAGVSSFGISGTNAHLILEAAPPVTEPESVPQHGLLPWVLSAKNPAGLRAQAARLLSTVDTTPDLGAAEIGHALLRSRAALEQRAVLLGADRAELREELAGLAVGRPTAEAVQGRVAKPGQIVFVFPGQGGQWAGMAVELMAADPVFAARMAECFTALEPFLDWDPRPMLADPVAMRRIEVLQPLLWSVMVSLAAVWRAHGVHPAAVIGSSQGEVAAACVAGALSLSDGARIIALRSQLFADELVGNGMVASVALTAEEVRQRLTGYPGLVLAGVNGPRAVAVAGETGLLTRFVEDCVREDVRARIVPDTVASHTDQVDPLRAHLLDALSPVQPTDGEIAFYSTVTAGPLDGSALDAGYWFENARRPMAVRDTLRALLADGHGVFIELGAHPVLTTAVAATAEDFGAEAVVVGSLRREDGGPRRMLSALAEAWTQGVPVDLAARYGQVRPVDLPTAAFQRQRYWLDNTGLPAGSDPVDEKFWRAVERADLTELAGTLGVAEDESLHQLVPMLSAWRRRRREDQLADGLRYRIDWQRAEPAEPALTGTWLLLAPAGQSVDLEPFGATVSRIEVEPAADRATLADLLRPHTEQSYTGVLSLGAGAAGTLSLFQALADAGIDTPLWCLTRNAVAVSAEETADPVAAQVWGLGRVAAVEEPRRWGGLIDLPAEDTDRLLAAALSTVDGEDQIALRPGGMFLRRLVRATTGPVNPDAWRPTGTVLVCASDPDKGAAIAAWLTDQGARPVTLPAPADRETLAALVAEHGPVRAVVHDVLRLDLTPLAELTPERLAEVVGATADSLACLDELPDLDAVLCFSSIVGIWGSAEHAAMAATSAYVDAFAGTLRQRGIRATAVSWGLWQPGGNASAAGERVRGHGVNVLSAEVAFTALRQVLDRDEINPTVADLDWARFAPVFTVARPSPLIAAIPEVRRLAEAAAEGGGSALRQRLSGLAAAEQHRVLLELVRTEVAAALGHQGSAGIAPDRQFKELGFESLTAVDLRNRLAAATGLRLPTTLVFDHPTATALATHLRAELLREPATATAPVRAAVDSGDPIAIVGMACRLPGGITAPEQLWQLLAEGRDAISGFPADRGWDLAALADGGSATQQGGFLYQAPEFDAAFFGVNPREAAAMDPQQRLLLETSWEVFERAGIDPKSLPGSATGVFVGTNAQDYATGAYQAPDADAGYVGTGSAASVLSGRVAYTLGLEGPAVTIDTACSASLVALHLAAQALRSGECDLALAGGVTVMATPGMFVQFSSQRGLSADGRCKAFAAEADGTGLGEGAGVLLVERLSDAQRNGHEVLAVLRGSAVNQDGASNGLTAPNGLAQQRVIRQALANAGLRPSEVDAVEAHGTGTVLGDPIEASAVLAAYGQDRDTPLWLGSLKSNLGHTQGAAGVAGVMKMILALRHNLLPRTLHVTEPSPHVDWSAGSVSLLTEPVAWPENGHPRRAGVSSFGISGTNAHVIIEQPPAVPVTEHVTQPGVTPWLLSGRTPEALRAQAGQLAEFLAERPELDPADIGYSLATTRSAFEHRAVLVGADRAELDQALSTVTGEAAASPVAGRLAFLFSGQGAQRLGMGRELYDAYPAFAEAFDAVCAELDPELRTVIWSDAERLGQTEFTQPALFAVEVALFRLMESWQLHPDFVLGHSIGEIAAAHVAGVFSLADACRLVTARGRLMQALPEGGVMVSVRAGLDVVEPLLTDLVSVAAVNGPESVVISGAEAEVLAIAETLTAQGIKTKRLRVSHAFHSPLMDPMLDEFRTVVEGLSFTQPEIPIVSTVDGDPATAEYWVRQVREPVSFADGIQRLAAEGVTAYLEVGPGGTLTALAQENLTAGETVVPGLRTDRDEPRALLAALGGLHVAGLPVDWTAVFAGRGARRVQLPTYAFQRTRFWPAAGAPAGDAAGFGVESAEHPLLGAAVALPDSGGLVLTGRVSVDTQPWLADHVVGESILFPGTGFVELALHAGERVDCPALAELTLESPLVLPERGAVQLQVAVSALEDGRRALSVYSRPERAVTADAWTCHARGLLTTDTTTPAPEADWPPADAEPVSLDGLYDRFAEGGFGYGPAFRGLRAVWRRDTEVFAEVELPEAANPAGFGLHPALLDAALQSAALTGGAERAQLPFAWRGVRLHATGATALRVRLSRPAEDTVSLTVADPGGAQVASIEALVSRPVSAEHLALGRGGVHDSLFRIDWTEVSGPEPAPVTAVWLGEHGLAELTDIPDVVVLPCTTDPDADVPTAVRAATGRVLGVLRDWLAEDRFAAARLVVHTQGAISVAGEGVSDLAGAAVWGLVRSAQAENPGRFLLIDADDTAALPGAHTVSEPQLAVRSGALYAPRLTRVPAPAEPETPARHGTVLVTGGTGGVGAELVRHLVAVHGVKHLVLASRRGPDAPGAAALSTLDAEVRIVACDVADRAALAGLIDSIDPAHPLTGVVHAAGVLDDGVIGSLTPERLDTVLRPKADAAWHLHELTRDLDLSMFVLFSSAAGAMGGPGQGNYAAANVFLDALAEHRHAAGLPAQSLAWGWWAEAGGMSGDLDGTRLTRDGIAPLTNAEALTLFDTALRLPLPALVTTRLNLAALRPLATAGMLPPLLHRLIRVRRKAQQSSADTATLRARLRTLPEATAREELLDLVSRQIALVLGHGGNAAIAPASAFSDLGFDSLTAVELRNGLTTRTGLLLPATLVFDYPTPLALAEHLFVELLGGQEDPVTPVRRIRAADTEPIAIIGMACRYPGGVGSPDDLWRLVAAGEDAISRFPEDRGWDVARIYDPEPGLPGRTYTREGGFLHQAAEFDAAFFGINPREALAMDPQQRLMLETSWEAVEHAGIDPKSLHGSQTGVFTGVMYHDYGSRMITVPDGLEGYLGTGNSGSVASGRIAYTLGLSGPALTVDTACSSSLVTLHLAVQALRSGECDLALAGGVTVMSTPSLYLEFSRQRGLAADGRCKPFGAGADGTGWSEGAGVLLVERLSDAVRNGHPVLAIVKGTAVNQDGASNGLTAPNGPAQQRVIRQALANAGLRPSDVDLVEAHGTGTVLGDPIEAQALLAAYGQDRDTPLRLGSIKSNLGHTQAAAGAAGIIKVVQALRHNQLPPTLHAEEPSPHVDWSAGSVELLTKAVDWPENGRPRRAGVSSFGISGTNAHVIIEQPPAATEPTPAAPALVPWVISGATEDALRAQADRLLSTVDDDVVSAGYSLATGRAALSWRGVVLGADPAEFRSGLSALAGREAAANVLLGEVRPGKLAFLFSGQGAQRLGMGQELYQTFPVFAATFDQVCAELDPELRTVLWSDADRLGQTEFTQPALFAVEVALFRLLESWGVRPDLLAGHSIGEVAAAHVSGILSLPHAARLITARGRLMQALPTGGVMVSVRAPLAEIEPLLTGLAAVAAVNGPDSVVLSGAEAEVLAIAETLAERGHKTKQLRVSHAFHSPLMDPMLDEFRTVVAELSFAQPRIPIVSTVEGDPATPEYWVRHVREAVRFADAVRGLAEQGVTRFLEVGPDAVLAAMVEDCLDQPPVVAATARRDRDEPRTLLTALARLHIAGVPVDWAAFFAGRGARRVPLPTYAFQRERYWVDLEPPQQADTAFWDLVEQGDLGSLAAQLDVEAPALGVVLPKLSAWRRRHAEDSRVDDCLYRITWQPLGPVTGGSLTGTWLVAAPAGIDLPWAAELRTALQAQGAEPVWLELDQDTDLAARLHETGPLAGILSLLAFDERTKPGATAVSRGLDATITLVQALAGAGHGPLWCLTGQAVSTVEGESADPAQAQLWGLGRVVGLEYPQDWGGLLDLPANPDQDTLAQVAAVLGGALPGEDQVALRATGGHARRLEHAPPRPAAVWTPGDGAVLVTGGTGALGKHLARWLANAGARELLLANLQGPDAPGAQELCAELAELGAKATVLACDVADRDAVSALLAAHPVTAVFHIAGLLDDGVLGSLDTERFDRVLRAKVLGALHLDELTRERELTAFVTFSSIAGVLGSPGQGNYAAANAALDALAARRHADGLPATTVAWGPWAGGGMAEHVLTGEDGQPLGRRGLLALPPGLALAALGRALGRTEPALMVADIDWPRIAPLFNLMRPSPLIESLPEVLRLAPATGAAEDLVRDLAGLDPLTRRQRLLDLVRRNTAAVLGLRDEQAVPPGRAFQELGFDSMTAVELRNSLDSATGLRLPATLVFDHPNPEALAGQLAAELFGEGGQGPSVQAELDRLAATLAATSVDETAHRAIGARLRELIGQWNAKGDNDLATERLDAASDQEMFEFISEEFGIS</sequence>
<comment type="caution">
    <text evidence="16">The sequence shown here is derived from an EMBL/GenBank/DDBJ whole genome shotgun (WGS) entry which is preliminary data.</text>
</comment>
<evidence type="ECO:0000256" key="4">
    <source>
        <dbReference type="ARBA" id="ARBA00022737"/>
    </source>
</evidence>
<dbReference type="Gene3D" id="6.10.140.1830">
    <property type="match status" value="1"/>
</dbReference>
<dbReference type="InterPro" id="IPR020806">
    <property type="entry name" value="PKS_PP-bd"/>
</dbReference>
<feature type="domain" description="PKS/mFAS DH" evidence="15">
    <location>
        <begin position="2351"/>
        <end position="2620"/>
    </location>
</feature>
<evidence type="ECO:0000256" key="8">
    <source>
        <dbReference type="ARBA" id="ARBA00060158"/>
    </source>
</evidence>
<dbReference type="InterPro" id="IPR014031">
    <property type="entry name" value="Ketoacyl_synth_C"/>
</dbReference>
<feature type="domain" description="Ketosynthase family 3 (KS3)" evidence="14">
    <location>
        <begin position="1488"/>
        <end position="1906"/>
    </location>
</feature>
<dbReference type="SMART" id="SM00823">
    <property type="entry name" value="PKS_PP"/>
    <property type="match status" value="3"/>
</dbReference>
<evidence type="ECO:0000313" key="16">
    <source>
        <dbReference type="EMBL" id="MBB4678291.1"/>
    </source>
</evidence>
<dbReference type="Pfam" id="PF18369">
    <property type="entry name" value="PKS_DE"/>
    <property type="match status" value="2"/>
</dbReference>
<dbReference type="SUPFAM" id="SSF53901">
    <property type="entry name" value="Thiolase-like"/>
    <property type="match status" value="3"/>
</dbReference>
<dbReference type="RefSeq" id="WP_246492569.1">
    <property type="nucleotide sequence ID" value="NZ_JACHMH010000001.1"/>
</dbReference>
<dbReference type="InterPro" id="IPR049552">
    <property type="entry name" value="PKS_DH_N"/>
</dbReference>
<evidence type="ECO:0000256" key="3">
    <source>
        <dbReference type="ARBA" id="ARBA00022679"/>
    </source>
</evidence>
<dbReference type="CDD" id="cd08956">
    <property type="entry name" value="KR_3_FAS_SDR_x"/>
    <property type="match status" value="1"/>
</dbReference>
<dbReference type="InterPro" id="IPR050091">
    <property type="entry name" value="PKS_NRPS_Biosynth_Enz"/>
</dbReference>
<comment type="catalytic activity">
    <reaction evidence="7">
        <text>6 (S)-methylmalonyl-CoA + propanoyl-CoA + 6 NADPH + 12 H(+) = 6-deoxyerythronolide B + 6 CO2 + 6 NADP(+) + 7 CoA + H2O</text>
        <dbReference type="Rhea" id="RHEA:23068"/>
        <dbReference type="ChEBI" id="CHEBI:15377"/>
        <dbReference type="ChEBI" id="CHEBI:15378"/>
        <dbReference type="ChEBI" id="CHEBI:16089"/>
        <dbReference type="ChEBI" id="CHEBI:16526"/>
        <dbReference type="ChEBI" id="CHEBI:57287"/>
        <dbReference type="ChEBI" id="CHEBI:57327"/>
        <dbReference type="ChEBI" id="CHEBI:57392"/>
        <dbReference type="ChEBI" id="CHEBI:57783"/>
        <dbReference type="ChEBI" id="CHEBI:58349"/>
        <dbReference type="EC" id="2.3.1.94"/>
    </reaction>
</comment>
<dbReference type="Gene3D" id="3.40.47.10">
    <property type="match status" value="3"/>
</dbReference>
<dbReference type="Pfam" id="PF00109">
    <property type="entry name" value="ketoacyl-synt"/>
    <property type="match status" value="3"/>
</dbReference>
<dbReference type="Gene3D" id="3.40.50.720">
    <property type="entry name" value="NAD(P)-binding Rossmann-like Domain"/>
    <property type="match status" value="3"/>
</dbReference>
<evidence type="ECO:0000256" key="7">
    <source>
        <dbReference type="ARBA" id="ARBA00052442"/>
    </source>
</evidence>
<feature type="active site" description="Proton donor; for dehydratase activity" evidence="12">
    <location>
        <position position="2545"/>
    </location>
</feature>
<dbReference type="CDD" id="cd00833">
    <property type="entry name" value="PKS"/>
    <property type="match status" value="3"/>
</dbReference>
<feature type="domain" description="Carrier" evidence="13">
    <location>
        <begin position="4554"/>
        <end position="4629"/>
    </location>
</feature>
<dbReference type="InterPro" id="IPR001227">
    <property type="entry name" value="Ac_transferase_dom_sf"/>
</dbReference>
<dbReference type="InterPro" id="IPR020807">
    <property type="entry name" value="PKS_DH"/>
</dbReference>
<keyword evidence="17" id="KW-1185">Reference proteome</keyword>
<feature type="domain" description="Carrier" evidence="13">
    <location>
        <begin position="1395"/>
        <end position="1470"/>
    </location>
</feature>
<dbReference type="SMART" id="SM00825">
    <property type="entry name" value="PKS_KS"/>
    <property type="match status" value="3"/>
</dbReference>
<dbReference type="InterPro" id="IPR006162">
    <property type="entry name" value="Ppantetheine_attach_site"/>
</dbReference>
<dbReference type="EC" id="2.3.1.94" evidence="11"/>
<dbReference type="SUPFAM" id="SSF55048">
    <property type="entry name" value="Probable ACP-binding domain of malonyl-CoA ACP transacylase"/>
    <property type="match status" value="3"/>
</dbReference>
<dbReference type="Pfam" id="PF00698">
    <property type="entry name" value="Acyl_transf_1"/>
    <property type="match status" value="3"/>
</dbReference>
<comment type="function">
    <text evidence="8">Involved in the biosynthesis of antibiotic erythromycin via the biosynthesis of its aglycone precursor, 6-deoxyerythronolide B (6-dEB).</text>
</comment>
<evidence type="ECO:0000256" key="5">
    <source>
        <dbReference type="ARBA" id="ARBA00023268"/>
    </source>
</evidence>
<dbReference type="PANTHER" id="PTHR43775">
    <property type="entry name" value="FATTY ACID SYNTHASE"/>
    <property type="match status" value="1"/>
</dbReference>
<dbReference type="PANTHER" id="PTHR43775:SF51">
    <property type="entry name" value="INACTIVE PHENOLPHTHIOCEROL SYNTHESIS POLYKETIDE SYNTHASE TYPE I PKS1-RELATED"/>
    <property type="match status" value="1"/>
</dbReference>
<evidence type="ECO:0000259" key="13">
    <source>
        <dbReference type="PROSITE" id="PS50075"/>
    </source>
</evidence>
<dbReference type="GO" id="GO:0004312">
    <property type="term" value="F:fatty acid synthase activity"/>
    <property type="evidence" value="ECO:0007669"/>
    <property type="project" value="TreeGrafter"/>
</dbReference>